<dbReference type="RefSeq" id="XP_009834860.1">
    <property type="nucleotide sequence ID" value="XM_009836558.1"/>
</dbReference>
<dbReference type="OrthoDB" id="76806at2759"/>
<protein>
    <submittedName>
        <fullName evidence="1">Uncharacterized protein</fullName>
    </submittedName>
</protein>
<dbReference type="GeneID" id="20812101"/>
<accession>W4G9K5</accession>
<dbReference type="EMBL" id="KI913139">
    <property type="protein sequence ID" value="ETV75729.1"/>
    <property type="molecule type" value="Genomic_DNA"/>
</dbReference>
<dbReference type="VEuPathDB" id="FungiDB:H257_10105"/>
<name>W4G9K5_APHAT</name>
<dbReference type="AlphaFoldDB" id="W4G9K5"/>
<reference evidence="1" key="1">
    <citation type="submission" date="2013-12" db="EMBL/GenBank/DDBJ databases">
        <title>The Genome Sequence of Aphanomyces astaci APO3.</title>
        <authorList>
            <consortium name="The Broad Institute Genomics Platform"/>
            <person name="Russ C."/>
            <person name="Tyler B."/>
            <person name="van West P."/>
            <person name="Dieguez-Uribeondo J."/>
            <person name="Young S.K."/>
            <person name="Zeng Q."/>
            <person name="Gargeya S."/>
            <person name="Fitzgerald M."/>
            <person name="Abouelleil A."/>
            <person name="Alvarado L."/>
            <person name="Chapman S.B."/>
            <person name="Gainer-Dewar J."/>
            <person name="Goldberg J."/>
            <person name="Griggs A."/>
            <person name="Gujja S."/>
            <person name="Hansen M."/>
            <person name="Howarth C."/>
            <person name="Imamovic A."/>
            <person name="Ireland A."/>
            <person name="Larimer J."/>
            <person name="McCowan C."/>
            <person name="Murphy C."/>
            <person name="Pearson M."/>
            <person name="Poon T.W."/>
            <person name="Priest M."/>
            <person name="Roberts A."/>
            <person name="Saif S."/>
            <person name="Shea T."/>
            <person name="Sykes S."/>
            <person name="Wortman J."/>
            <person name="Nusbaum C."/>
            <person name="Birren B."/>
        </authorList>
    </citation>
    <scope>NUCLEOTIDE SEQUENCE [LARGE SCALE GENOMIC DNA]</scope>
    <source>
        <strain evidence="1">APO3</strain>
    </source>
</reference>
<evidence type="ECO:0000313" key="1">
    <source>
        <dbReference type="EMBL" id="ETV75729.1"/>
    </source>
</evidence>
<sequence>MAPNQESSSSSAAASASLVAAWRGQRMMTAITPPKAKYSYHSGSYATRHAKSHERNFVRRPVPIAIPDVFKSRDRCCVGGKHIPFTRFNTIECRRKLLKEDLDTIHESVYYTDLKWEDLISDLADMHYVDQRRRMAITFIL</sequence>
<organism evidence="1">
    <name type="scientific">Aphanomyces astaci</name>
    <name type="common">Crayfish plague agent</name>
    <dbReference type="NCBI Taxonomy" id="112090"/>
    <lineage>
        <taxon>Eukaryota</taxon>
        <taxon>Sar</taxon>
        <taxon>Stramenopiles</taxon>
        <taxon>Oomycota</taxon>
        <taxon>Saprolegniomycetes</taxon>
        <taxon>Saprolegniales</taxon>
        <taxon>Verrucalvaceae</taxon>
        <taxon>Aphanomyces</taxon>
    </lineage>
</organism>
<gene>
    <name evidence="1" type="ORF">H257_10105</name>
</gene>
<proteinExistence type="predicted"/>